<dbReference type="EMBL" id="QXGM01000001">
    <property type="protein sequence ID" value="RSX56193.1"/>
    <property type="molecule type" value="Genomic_DNA"/>
</dbReference>
<dbReference type="Gene3D" id="3.40.50.300">
    <property type="entry name" value="P-loop containing nucleotide triphosphate hydrolases"/>
    <property type="match status" value="1"/>
</dbReference>
<evidence type="ECO:0000259" key="1">
    <source>
        <dbReference type="Pfam" id="PF09848"/>
    </source>
</evidence>
<dbReference type="SUPFAM" id="SSF52540">
    <property type="entry name" value="P-loop containing nucleoside triphosphate hydrolases"/>
    <property type="match status" value="1"/>
</dbReference>
<proteinExistence type="predicted"/>
<protein>
    <recommendedName>
        <fullName evidence="1">Schlafen group 3-like DNA/RNA helicase domain-containing protein</fullName>
    </recommendedName>
</protein>
<name>A0A430FTH5_9BIFI</name>
<dbReference type="RefSeq" id="WP_125963321.1">
    <property type="nucleotide sequence ID" value="NZ_QXGM01000001.1"/>
</dbReference>
<dbReference type="OrthoDB" id="3193269at2"/>
<evidence type="ECO:0000313" key="3">
    <source>
        <dbReference type="Proteomes" id="UP000287609"/>
    </source>
</evidence>
<dbReference type="InterPro" id="IPR027417">
    <property type="entry name" value="P-loop_NTPase"/>
</dbReference>
<keyword evidence="3" id="KW-1185">Reference proteome</keyword>
<accession>A0A430FTH5</accession>
<dbReference type="Pfam" id="PF09848">
    <property type="entry name" value="SLFN-g3_helicase"/>
    <property type="match status" value="1"/>
</dbReference>
<sequence length="728" mass="83525">MATGVDLKPIITETLYIDNEEELKAELRESAKNEFRKRNKLQFSAEEENSVSALENKFAQYVMDYPVVYIVHKDVDGENGKQYEVYVGETNDIINRTRQHILQDVKTMSSWSDFQKIWSKNGGHASQYVIADQLFNKSLTLDIENKLIQYLLSVKSVRHIYNGRTNPQGNYYTQDKFDKIFTEIWRNLNKRDSILFPAEKIILDSALFKASPFHQLSEEQCEAENQILQIVNEVRSNRDNNLSTLVLVSGAAGTGKTVLLSHLFYNLMQEIKDEKASSKSSDTGWMNGGSSLLPAYIAVKQDQQRVVYDQIATRLRLQKKNGTVVLKPTTFINQAQKLLGIKPGKAGEKGQPSPRPVSDVVLVDEAHLLLTQGNQGYRGDNMLLDLLRYAKVVIAVYDPRQVLESSQRWIDKKSFGILTGENQENSPRYGQREVVELGGETINFMRIKLNQQFRMAASDDILHWFEAFTEQGLIKPIPVDPGEPNTHISNNSKNMWKREPYQIHICSSPWEVMKHIREKNEDGLSDNGLSRVVATYDWKYVGVKNSKEKPVTPDGKWDVELFRHADNQWYMVPAEGFNGQRGYNSKCEDCKYFCFPWNYELEDTPEEKEYKRLQGEQAWAEKPHTINEIGSTYSIQGFDLNYVGVILGPSIGYDNKRKRIVIHPEFSKKKNAIQKKESRYDFSTENLLNELNVLMTRGVHGIYLFAVDQDLQRALEEAAQNGTSDTLF</sequence>
<dbReference type="CDD" id="cd10439">
    <property type="entry name" value="GIY-YIG_COG3410"/>
    <property type="match status" value="1"/>
</dbReference>
<dbReference type="SUPFAM" id="SSF82771">
    <property type="entry name" value="GIY-YIG endonuclease"/>
    <property type="match status" value="1"/>
</dbReference>
<dbReference type="AlphaFoldDB" id="A0A430FTH5"/>
<dbReference type="Gene3D" id="3.40.1440.10">
    <property type="entry name" value="GIY-YIG endonuclease"/>
    <property type="match status" value="1"/>
</dbReference>
<comment type="caution">
    <text evidence="2">The sequence shown here is derived from an EMBL/GenBank/DDBJ whole genome shotgun (WGS) entry which is preliminary data.</text>
</comment>
<evidence type="ECO:0000313" key="2">
    <source>
        <dbReference type="EMBL" id="RSX56193.1"/>
    </source>
</evidence>
<dbReference type="Proteomes" id="UP000287609">
    <property type="component" value="Unassembled WGS sequence"/>
</dbReference>
<dbReference type="InterPro" id="IPR018647">
    <property type="entry name" value="SLFN_3-like_DNA/RNA_helicase"/>
</dbReference>
<reference evidence="2 3" key="1">
    <citation type="submission" date="2018-09" db="EMBL/GenBank/DDBJ databases">
        <title>Characterization of the phylogenetic diversity of five novel species belonging to the genus Bifidobacterium.</title>
        <authorList>
            <person name="Lugli G.A."/>
            <person name="Duranti S."/>
            <person name="Milani C."/>
        </authorList>
    </citation>
    <scope>NUCLEOTIDE SEQUENCE [LARGE SCALE GENOMIC DNA]</scope>
    <source>
        <strain evidence="2 3">2036B</strain>
    </source>
</reference>
<organism evidence="2 3">
    <name type="scientific">Bifidobacterium dolichotidis</name>
    <dbReference type="NCBI Taxonomy" id="2306976"/>
    <lineage>
        <taxon>Bacteria</taxon>
        <taxon>Bacillati</taxon>
        <taxon>Actinomycetota</taxon>
        <taxon>Actinomycetes</taxon>
        <taxon>Bifidobacteriales</taxon>
        <taxon>Bifidobacteriaceae</taxon>
        <taxon>Bifidobacterium</taxon>
    </lineage>
</organism>
<dbReference type="InterPro" id="IPR035901">
    <property type="entry name" value="GIY-YIG_endonuc_sf"/>
</dbReference>
<feature type="domain" description="Schlafen group 3-like DNA/RNA helicase" evidence="1">
    <location>
        <begin position="244"/>
        <end position="708"/>
    </location>
</feature>
<gene>
    <name evidence="2" type="ORF">D2E26_0756</name>
</gene>